<keyword evidence="1" id="KW-0472">Membrane</keyword>
<sequence length="199" mass="22173">MGRLLPIWRVKALELCNVSSIIAGFLGCLSLYIVIHQGNAVDQDYKTISHLASTLLLGTTIVAVVNIIVTVILSIAYGTQQRNGRRDGVNLAQVRFEAANRSNISLWLPMALVSLVAIQFLVGLLLWHSARFPSWSIILLVMESLILLVGSTMILWNVFRALQSEQIGEVEQGRQGEKVIEVGRRTQSFQTRNLYTILE</sequence>
<gene>
    <name evidence="2" type="ORF">FocTR4_00012128</name>
</gene>
<dbReference type="EMBL" id="VMNF01000014">
    <property type="protein sequence ID" value="TXB96490.1"/>
    <property type="molecule type" value="Genomic_DNA"/>
</dbReference>
<reference evidence="2 3" key="1">
    <citation type="submission" date="2019-07" db="EMBL/GenBank/DDBJ databases">
        <title>The First High-Quality Draft Genome Sequence of the Causal Agent of the Current Panama Disease Epidemic.</title>
        <authorList>
            <person name="Warmington R.J."/>
            <person name="Kay W."/>
            <person name="Jeffries A."/>
            <person name="Bebber D."/>
            <person name="Moore K."/>
            <person name="Studholme D.J."/>
        </authorList>
    </citation>
    <scope>NUCLEOTIDE SEQUENCE [LARGE SCALE GENOMIC DNA]</scope>
    <source>
        <strain evidence="2 3">TR4</strain>
    </source>
</reference>
<dbReference type="AlphaFoldDB" id="A0A5C6SG25"/>
<feature type="transmembrane region" description="Helical" evidence="1">
    <location>
        <begin position="134"/>
        <end position="156"/>
    </location>
</feature>
<evidence type="ECO:0000256" key="1">
    <source>
        <dbReference type="SAM" id="Phobius"/>
    </source>
</evidence>
<name>A0A5C6SG25_FUSOC</name>
<comment type="caution">
    <text evidence="2">The sequence shown here is derived from an EMBL/GenBank/DDBJ whole genome shotgun (WGS) entry which is preliminary data.</text>
</comment>
<feature type="transmembrane region" description="Helical" evidence="1">
    <location>
        <begin position="12"/>
        <end position="35"/>
    </location>
</feature>
<dbReference type="PROSITE" id="PS51257">
    <property type="entry name" value="PROKAR_LIPOPROTEIN"/>
    <property type="match status" value="1"/>
</dbReference>
<evidence type="ECO:0000313" key="3">
    <source>
        <dbReference type="Proteomes" id="UP000321331"/>
    </source>
</evidence>
<evidence type="ECO:0000313" key="2">
    <source>
        <dbReference type="EMBL" id="TXB96490.1"/>
    </source>
</evidence>
<proteinExistence type="predicted"/>
<dbReference type="Proteomes" id="UP000321331">
    <property type="component" value="Unassembled WGS sequence"/>
</dbReference>
<keyword evidence="1" id="KW-0812">Transmembrane</keyword>
<protein>
    <submittedName>
        <fullName evidence="2">Uncharacterized protein</fullName>
    </submittedName>
</protein>
<feature type="transmembrane region" description="Helical" evidence="1">
    <location>
        <begin position="55"/>
        <end position="77"/>
    </location>
</feature>
<feature type="transmembrane region" description="Helical" evidence="1">
    <location>
        <begin position="106"/>
        <end position="128"/>
    </location>
</feature>
<accession>A0A5C6SG25</accession>
<keyword evidence="1" id="KW-1133">Transmembrane helix</keyword>
<organism evidence="2 3">
    <name type="scientific">Fusarium oxysporum f. sp. cubense</name>
    <dbReference type="NCBI Taxonomy" id="61366"/>
    <lineage>
        <taxon>Eukaryota</taxon>
        <taxon>Fungi</taxon>
        <taxon>Dikarya</taxon>
        <taxon>Ascomycota</taxon>
        <taxon>Pezizomycotina</taxon>
        <taxon>Sordariomycetes</taxon>
        <taxon>Hypocreomycetidae</taxon>
        <taxon>Hypocreales</taxon>
        <taxon>Nectriaceae</taxon>
        <taxon>Fusarium</taxon>
        <taxon>Fusarium oxysporum species complex</taxon>
    </lineage>
</organism>